<feature type="domain" description="Tail specific protease" evidence="1">
    <location>
        <begin position="188"/>
        <end position="402"/>
    </location>
</feature>
<evidence type="ECO:0000313" key="2">
    <source>
        <dbReference type="EMBL" id="VDC25529.1"/>
    </source>
</evidence>
<gene>
    <name evidence="2" type="ORF">FILTAD_01235</name>
</gene>
<dbReference type="GO" id="GO:0008236">
    <property type="term" value="F:serine-type peptidase activity"/>
    <property type="evidence" value="ECO:0007669"/>
    <property type="project" value="InterPro"/>
</dbReference>
<sequence length="433" mass="50216">MTSYSEVFKEILDITHHDYAGWDEKQGWDDPEFHLKKIERLEGEQELTPQKFTEIVNDYLISFQDRHMYFLLEGSENVKKSTRGFRTRRYNDTLYVTETYEENRFPKGSKIISIDNQTIEQLFASKQYLLRETNAEREDWSNIFNQSSFIKIENENGQQPIEFDLKNYEPAPQKKEPLLKAINEKTLLMTLPSFADVEAILDFVQKHEEELKSCTNLIIDVRKNSGGNGQAVSSLLHYIFPYGERPSSAVKLREFNCTNRNSDLFIQLCSNARKNISDEGTLSVLDFAEEQFETYRGQGFVAFDFSNLLEEEVFEVEGTDLPRKVIVMSDSHCASAAEYFVETCMESSKVTVIGRSTMGVNDYSDLVIKGWDNMFSLYYPVSRIVQKTLNDPLHGKGIQPHHYIPWTPEHIQKDLDLLYALEMVQVELNTLEV</sequence>
<proteinExistence type="predicted"/>
<accession>A0A3P5XAS5</accession>
<dbReference type="AlphaFoldDB" id="A0A3P5XAS5"/>
<evidence type="ECO:0000259" key="1">
    <source>
        <dbReference type="Pfam" id="PF03572"/>
    </source>
</evidence>
<dbReference type="RefSeq" id="WP_124069655.1">
    <property type="nucleotide sequence ID" value="NZ_CBCRXF010000014.1"/>
</dbReference>
<dbReference type="OrthoDB" id="2327485at2"/>
<keyword evidence="3" id="KW-1185">Reference proteome</keyword>
<dbReference type="Pfam" id="PF03572">
    <property type="entry name" value="Peptidase_S41"/>
    <property type="match status" value="1"/>
</dbReference>
<reference evidence="2 3" key="1">
    <citation type="submission" date="2018-11" db="EMBL/GenBank/DDBJ databases">
        <authorList>
            <person name="Criscuolo A."/>
        </authorList>
    </citation>
    <scope>NUCLEOTIDE SEQUENCE [LARGE SCALE GENOMIC DNA]</scope>
    <source>
        <strain evidence="2">ATB-66</strain>
    </source>
</reference>
<dbReference type="EMBL" id="UXAV01000032">
    <property type="protein sequence ID" value="VDC25529.1"/>
    <property type="molecule type" value="Genomic_DNA"/>
</dbReference>
<dbReference type="InterPro" id="IPR005151">
    <property type="entry name" value="Tail-specific_protease"/>
</dbReference>
<dbReference type="Proteomes" id="UP000270468">
    <property type="component" value="Unassembled WGS sequence"/>
</dbReference>
<name>A0A3P5XAS5_9BACL</name>
<evidence type="ECO:0000313" key="3">
    <source>
        <dbReference type="Proteomes" id="UP000270468"/>
    </source>
</evidence>
<dbReference type="GO" id="GO:0006508">
    <property type="term" value="P:proteolysis"/>
    <property type="evidence" value="ECO:0007669"/>
    <property type="project" value="InterPro"/>
</dbReference>
<dbReference type="Gene3D" id="3.90.226.10">
    <property type="entry name" value="2-enoyl-CoA Hydratase, Chain A, domain 1"/>
    <property type="match status" value="1"/>
</dbReference>
<organism evidence="2 3">
    <name type="scientific">Filibacter tadaridae</name>
    <dbReference type="NCBI Taxonomy" id="2483811"/>
    <lineage>
        <taxon>Bacteria</taxon>
        <taxon>Bacillati</taxon>
        <taxon>Bacillota</taxon>
        <taxon>Bacilli</taxon>
        <taxon>Bacillales</taxon>
        <taxon>Caryophanaceae</taxon>
        <taxon>Filibacter</taxon>
    </lineage>
</organism>
<dbReference type="SUPFAM" id="SSF52096">
    <property type="entry name" value="ClpP/crotonase"/>
    <property type="match status" value="1"/>
</dbReference>
<dbReference type="InterPro" id="IPR029045">
    <property type="entry name" value="ClpP/crotonase-like_dom_sf"/>
</dbReference>
<protein>
    <submittedName>
        <fullName evidence="2">Peptidase family S41</fullName>
    </submittedName>
</protein>